<feature type="transmembrane region" description="Helical" evidence="6">
    <location>
        <begin position="300"/>
        <end position="319"/>
    </location>
</feature>
<comment type="subcellular location">
    <subcellularLocation>
        <location evidence="1">Cell membrane</location>
        <topology evidence="1">Multi-pass membrane protein</topology>
    </subcellularLocation>
</comment>
<feature type="transmembrane region" description="Helical" evidence="6">
    <location>
        <begin position="164"/>
        <end position="183"/>
    </location>
</feature>
<name>A0ABP5PSU8_9ACTN</name>
<dbReference type="SUPFAM" id="SSF103473">
    <property type="entry name" value="MFS general substrate transporter"/>
    <property type="match status" value="1"/>
</dbReference>
<dbReference type="EMBL" id="BAAAQX010000044">
    <property type="protein sequence ID" value="GAA2214771.1"/>
    <property type="molecule type" value="Genomic_DNA"/>
</dbReference>
<feature type="transmembrane region" description="Helical" evidence="6">
    <location>
        <begin position="41"/>
        <end position="63"/>
    </location>
</feature>
<keyword evidence="9" id="KW-1185">Reference proteome</keyword>
<dbReference type="Pfam" id="PF07690">
    <property type="entry name" value="MFS_1"/>
    <property type="match status" value="1"/>
</dbReference>
<dbReference type="RefSeq" id="WP_344492935.1">
    <property type="nucleotide sequence ID" value="NZ_BAAAQX010000044.1"/>
</dbReference>
<organism evidence="8 9">
    <name type="scientific">Nonomuraea monospora</name>
    <dbReference type="NCBI Taxonomy" id="568818"/>
    <lineage>
        <taxon>Bacteria</taxon>
        <taxon>Bacillati</taxon>
        <taxon>Actinomycetota</taxon>
        <taxon>Actinomycetes</taxon>
        <taxon>Streptosporangiales</taxon>
        <taxon>Streptosporangiaceae</taxon>
        <taxon>Nonomuraea</taxon>
    </lineage>
</organism>
<dbReference type="PANTHER" id="PTHR23513">
    <property type="entry name" value="INTEGRAL MEMBRANE EFFLUX PROTEIN-RELATED"/>
    <property type="match status" value="1"/>
</dbReference>
<keyword evidence="5 6" id="KW-0472">Membrane</keyword>
<feature type="transmembrane region" description="Helical" evidence="6">
    <location>
        <begin position="275"/>
        <end position="294"/>
    </location>
</feature>
<evidence type="ECO:0000256" key="2">
    <source>
        <dbReference type="ARBA" id="ARBA00022475"/>
    </source>
</evidence>
<protein>
    <submittedName>
        <fullName evidence="8">MFS transporter</fullName>
    </submittedName>
</protein>
<evidence type="ECO:0000259" key="7">
    <source>
        <dbReference type="PROSITE" id="PS50850"/>
    </source>
</evidence>
<feature type="transmembrane region" description="Helical" evidence="6">
    <location>
        <begin position="340"/>
        <end position="358"/>
    </location>
</feature>
<dbReference type="PANTHER" id="PTHR23513:SF6">
    <property type="entry name" value="MAJOR FACILITATOR SUPERFAMILY ASSOCIATED DOMAIN-CONTAINING PROTEIN"/>
    <property type="match status" value="1"/>
</dbReference>
<evidence type="ECO:0000256" key="6">
    <source>
        <dbReference type="SAM" id="Phobius"/>
    </source>
</evidence>
<evidence type="ECO:0000256" key="3">
    <source>
        <dbReference type="ARBA" id="ARBA00022692"/>
    </source>
</evidence>
<feature type="transmembrane region" description="Helical" evidence="6">
    <location>
        <begin position="242"/>
        <end position="263"/>
    </location>
</feature>
<evidence type="ECO:0000256" key="4">
    <source>
        <dbReference type="ARBA" id="ARBA00022989"/>
    </source>
</evidence>
<feature type="transmembrane region" description="Helical" evidence="6">
    <location>
        <begin position="203"/>
        <end position="222"/>
    </location>
</feature>
<keyword evidence="4 6" id="KW-1133">Transmembrane helix</keyword>
<dbReference type="InterPro" id="IPR011701">
    <property type="entry name" value="MFS"/>
</dbReference>
<sequence length="404" mass="42478">MPPAFRRYVAADGFSQFGTQVTRVALPLVALLVLDAGPLELGLLGAAEMIGFLLFGLPAGVWVDRLRRKPILVTADLLRAVSLASVPIAALFDALTLAQLYAVAVIVSIGTAFFDVAHLSFLPSIVTKEQLPKGMGTLESVRSLSVLFGPGFGGWLVQVLTAPIAIVVDAVSYLISATLLATVKAEETPSGGRVSLMEGLRYVLGHPILRLIGLAGAMNMFFNGIWAIVRPLYLVDELGVSAAGYGLMISGAGAGGLLGALLASRVIDRFGHGPTMYGAAALMLPLFVLVAFTGPGWRLALYPIGMGLIFLVAVMHNVAQGSYRQAICPEALRGRMNACLRFLMWGSLPLGGVVGGLLGEVVTVHQLLWIACLGTAAAHLPFVLAPAVRKLKITDADAKQDSRA</sequence>
<dbReference type="CDD" id="cd06173">
    <property type="entry name" value="MFS_MefA_like"/>
    <property type="match status" value="1"/>
</dbReference>
<dbReference type="Gene3D" id="1.20.1250.20">
    <property type="entry name" value="MFS general substrate transporter like domains"/>
    <property type="match status" value="1"/>
</dbReference>
<accession>A0ABP5PSU8</accession>
<feature type="transmembrane region" description="Helical" evidence="6">
    <location>
        <begin position="364"/>
        <end position="384"/>
    </location>
</feature>
<dbReference type="InterPro" id="IPR036259">
    <property type="entry name" value="MFS_trans_sf"/>
</dbReference>
<keyword evidence="3 6" id="KW-0812">Transmembrane</keyword>
<evidence type="ECO:0000313" key="8">
    <source>
        <dbReference type="EMBL" id="GAA2214771.1"/>
    </source>
</evidence>
<evidence type="ECO:0000313" key="9">
    <source>
        <dbReference type="Proteomes" id="UP001499843"/>
    </source>
</evidence>
<evidence type="ECO:0000256" key="1">
    <source>
        <dbReference type="ARBA" id="ARBA00004651"/>
    </source>
</evidence>
<dbReference type="PROSITE" id="PS50850">
    <property type="entry name" value="MFS"/>
    <property type="match status" value="1"/>
</dbReference>
<dbReference type="InterPro" id="IPR020846">
    <property type="entry name" value="MFS_dom"/>
</dbReference>
<evidence type="ECO:0000256" key="5">
    <source>
        <dbReference type="ARBA" id="ARBA00023136"/>
    </source>
</evidence>
<gene>
    <name evidence="8" type="ORF">GCM10009850_102370</name>
</gene>
<feature type="transmembrane region" description="Helical" evidence="6">
    <location>
        <begin position="98"/>
        <end position="121"/>
    </location>
</feature>
<comment type="caution">
    <text evidence="8">The sequence shown here is derived from an EMBL/GenBank/DDBJ whole genome shotgun (WGS) entry which is preliminary data.</text>
</comment>
<feature type="domain" description="Major facilitator superfamily (MFS) profile" evidence="7">
    <location>
        <begin position="208"/>
        <end position="404"/>
    </location>
</feature>
<dbReference type="Proteomes" id="UP001499843">
    <property type="component" value="Unassembled WGS sequence"/>
</dbReference>
<proteinExistence type="predicted"/>
<keyword evidence="2" id="KW-1003">Cell membrane</keyword>
<reference evidence="9" key="1">
    <citation type="journal article" date="2019" name="Int. J. Syst. Evol. Microbiol.">
        <title>The Global Catalogue of Microorganisms (GCM) 10K type strain sequencing project: providing services to taxonomists for standard genome sequencing and annotation.</title>
        <authorList>
            <consortium name="The Broad Institute Genomics Platform"/>
            <consortium name="The Broad Institute Genome Sequencing Center for Infectious Disease"/>
            <person name="Wu L."/>
            <person name="Ma J."/>
        </authorList>
    </citation>
    <scope>NUCLEOTIDE SEQUENCE [LARGE SCALE GENOMIC DNA]</scope>
    <source>
        <strain evidence="9">JCM 16114</strain>
    </source>
</reference>